<reference evidence="3 4" key="1">
    <citation type="submission" date="2019-09" db="EMBL/GenBank/DDBJ databases">
        <title>Draft genome sequence of Ginsengibacter sp. BR5-29.</title>
        <authorList>
            <person name="Im W.-T."/>
        </authorList>
    </citation>
    <scope>NUCLEOTIDE SEQUENCE [LARGE SCALE GENOMIC DNA]</scope>
    <source>
        <strain evidence="3 4">BR5-29</strain>
    </source>
</reference>
<accession>A0A5J5IJN9</accession>
<sequence>MKTILVATDFSSSASNAAEYAAKMALAINADILLLHVYQIPVSYSEIPVPLDIDEIRKDAEKYIGELKTNLLSKANGKIKIDTEVRMGVFFPHELKVVCGYINPYAVVMGSQGKTVAERLLFGSNTVFAMKYLTCPLITIPLITKYSSIKKIGLACEFDTVVDSSIIDEIKLFVNDFNAELHVINTSEPETTNKENSLEIKVMKQKMASLKPWYHFIKGKDADESIMSFAEKNKIDILFVLPKHHDIIDKLFHKSHSKQIILNSEIPVVALH</sequence>
<organism evidence="3 4">
    <name type="scientific">Ginsengibacter hankyongi</name>
    <dbReference type="NCBI Taxonomy" id="2607284"/>
    <lineage>
        <taxon>Bacteria</taxon>
        <taxon>Pseudomonadati</taxon>
        <taxon>Bacteroidota</taxon>
        <taxon>Chitinophagia</taxon>
        <taxon>Chitinophagales</taxon>
        <taxon>Chitinophagaceae</taxon>
        <taxon>Ginsengibacter</taxon>
    </lineage>
</organism>
<evidence type="ECO:0000313" key="4">
    <source>
        <dbReference type="Proteomes" id="UP000326903"/>
    </source>
</evidence>
<dbReference type="InterPro" id="IPR006015">
    <property type="entry name" value="Universal_stress_UspA"/>
</dbReference>
<dbReference type="Pfam" id="PF00582">
    <property type="entry name" value="Usp"/>
    <property type="match status" value="1"/>
</dbReference>
<dbReference type="Gene3D" id="3.40.50.620">
    <property type="entry name" value="HUPs"/>
    <property type="match status" value="2"/>
</dbReference>
<dbReference type="InterPro" id="IPR006016">
    <property type="entry name" value="UspA"/>
</dbReference>
<evidence type="ECO:0000259" key="2">
    <source>
        <dbReference type="Pfam" id="PF00582"/>
    </source>
</evidence>
<dbReference type="Proteomes" id="UP000326903">
    <property type="component" value="Unassembled WGS sequence"/>
</dbReference>
<feature type="domain" description="UspA" evidence="2">
    <location>
        <begin position="1"/>
        <end position="140"/>
    </location>
</feature>
<dbReference type="PANTHER" id="PTHR46268">
    <property type="entry name" value="STRESS RESPONSE PROTEIN NHAX"/>
    <property type="match status" value="1"/>
</dbReference>
<keyword evidence="4" id="KW-1185">Reference proteome</keyword>
<dbReference type="RefSeq" id="WP_150412673.1">
    <property type="nucleotide sequence ID" value="NZ_VYQF01000001.1"/>
</dbReference>
<dbReference type="PRINTS" id="PR01438">
    <property type="entry name" value="UNVRSLSTRESS"/>
</dbReference>
<protein>
    <submittedName>
        <fullName evidence="3">Universal stress protein</fullName>
    </submittedName>
</protein>
<dbReference type="EMBL" id="VYQF01000001">
    <property type="protein sequence ID" value="KAA9040613.1"/>
    <property type="molecule type" value="Genomic_DNA"/>
</dbReference>
<name>A0A5J5IJN9_9BACT</name>
<dbReference type="PANTHER" id="PTHR46268:SF6">
    <property type="entry name" value="UNIVERSAL STRESS PROTEIN UP12"/>
    <property type="match status" value="1"/>
</dbReference>
<dbReference type="SUPFAM" id="SSF52402">
    <property type="entry name" value="Adenine nucleotide alpha hydrolases-like"/>
    <property type="match status" value="2"/>
</dbReference>
<dbReference type="InterPro" id="IPR014729">
    <property type="entry name" value="Rossmann-like_a/b/a_fold"/>
</dbReference>
<proteinExistence type="inferred from homology"/>
<dbReference type="AlphaFoldDB" id="A0A5J5IJN9"/>
<comment type="similarity">
    <text evidence="1">Belongs to the universal stress protein A family.</text>
</comment>
<evidence type="ECO:0000313" key="3">
    <source>
        <dbReference type="EMBL" id="KAA9040613.1"/>
    </source>
</evidence>
<comment type="caution">
    <text evidence="3">The sequence shown here is derived from an EMBL/GenBank/DDBJ whole genome shotgun (WGS) entry which is preliminary data.</text>
</comment>
<evidence type="ECO:0000256" key="1">
    <source>
        <dbReference type="ARBA" id="ARBA00008791"/>
    </source>
</evidence>
<gene>
    <name evidence="3" type="ORF">FW778_00800</name>
</gene>
<dbReference type="CDD" id="cd00293">
    <property type="entry name" value="USP-like"/>
    <property type="match status" value="1"/>
</dbReference>